<comment type="caution">
    <text evidence="1">The sequence shown here is derived from an EMBL/GenBank/DDBJ whole genome shotgun (WGS) entry which is preliminary data.</text>
</comment>
<sequence length="147" mass="16748">MKKIFFILLVSVLFINCTDKCVEDSKPIPATFFVEIIDETTGENVFENETFAENDVKITDVIGNDVLYNFIADINTIQLFPKTTIVANNIEIKITLNNQTTMITEEIVLKYNVTSQKEECYTSYSFTNILFPNNDSELVKGVLKVKI</sequence>
<gene>
    <name evidence="1" type="ORF">ACFFVF_19040</name>
</gene>
<organism evidence="1 2">
    <name type="scientific">Flavobacterium jumunjinense</name>
    <dbReference type="NCBI Taxonomy" id="998845"/>
    <lineage>
        <taxon>Bacteria</taxon>
        <taxon>Pseudomonadati</taxon>
        <taxon>Bacteroidota</taxon>
        <taxon>Flavobacteriia</taxon>
        <taxon>Flavobacteriales</taxon>
        <taxon>Flavobacteriaceae</taxon>
        <taxon>Flavobacterium</taxon>
    </lineage>
</organism>
<protein>
    <recommendedName>
        <fullName evidence="3">Lipoprotein</fullName>
    </recommendedName>
</protein>
<evidence type="ECO:0000313" key="2">
    <source>
        <dbReference type="Proteomes" id="UP001589607"/>
    </source>
</evidence>
<evidence type="ECO:0008006" key="3">
    <source>
        <dbReference type="Google" id="ProtNLM"/>
    </source>
</evidence>
<keyword evidence="2" id="KW-1185">Reference proteome</keyword>
<dbReference type="EMBL" id="JBHMEY010000094">
    <property type="protein sequence ID" value="MFB9098608.1"/>
    <property type="molecule type" value="Genomic_DNA"/>
</dbReference>
<accession>A0ABV5GT84</accession>
<dbReference type="RefSeq" id="WP_236458749.1">
    <property type="nucleotide sequence ID" value="NZ_CBCSGE010000001.1"/>
</dbReference>
<dbReference type="Proteomes" id="UP001589607">
    <property type="component" value="Unassembled WGS sequence"/>
</dbReference>
<evidence type="ECO:0000313" key="1">
    <source>
        <dbReference type="EMBL" id="MFB9098608.1"/>
    </source>
</evidence>
<proteinExistence type="predicted"/>
<reference evidence="1 2" key="1">
    <citation type="submission" date="2024-09" db="EMBL/GenBank/DDBJ databases">
        <authorList>
            <person name="Sun Q."/>
            <person name="Mori K."/>
        </authorList>
    </citation>
    <scope>NUCLEOTIDE SEQUENCE [LARGE SCALE GENOMIC DNA]</scope>
    <source>
        <strain evidence="1 2">CECT 7955</strain>
    </source>
</reference>
<name>A0ABV5GT84_9FLAO</name>